<accession>A0A9P3C9E0</accession>
<proteinExistence type="predicted"/>
<protein>
    <submittedName>
        <fullName evidence="2">Uncharacterized protein</fullName>
    </submittedName>
</protein>
<dbReference type="Proteomes" id="UP000825890">
    <property type="component" value="Unassembled WGS sequence"/>
</dbReference>
<organism evidence="2 3">
    <name type="scientific">Cercospora kikuchii</name>
    <dbReference type="NCBI Taxonomy" id="84275"/>
    <lineage>
        <taxon>Eukaryota</taxon>
        <taxon>Fungi</taxon>
        <taxon>Dikarya</taxon>
        <taxon>Ascomycota</taxon>
        <taxon>Pezizomycotina</taxon>
        <taxon>Dothideomycetes</taxon>
        <taxon>Dothideomycetidae</taxon>
        <taxon>Mycosphaerellales</taxon>
        <taxon>Mycosphaerellaceae</taxon>
        <taxon>Cercospora</taxon>
    </lineage>
</organism>
<feature type="compositionally biased region" description="Low complexity" evidence="1">
    <location>
        <begin position="60"/>
        <end position="73"/>
    </location>
</feature>
<dbReference type="GeneID" id="68287608"/>
<gene>
    <name evidence="2" type="ORF">CKM354_000203300</name>
</gene>
<reference evidence="2 3" key="1">
    <citation type="submission" date="2021-01" db="EMBL/GenBank/DDBJ databases">
        <title>Cercospora kikuchii MAFF 305040 whole genome shotgun sequence.</title>
        <authorList>
            <person name="Kashiwa T."/>
            <person name="Suzuki T."/>
        </authorList>
    </citation>
    <scope>NUCLEOTIDE SEQUENCE [LARGE SCALE GENOMIC DNA]</scope>
    <source>
        <strain evidence="2 3">MAFF 305040</strain>
    </source>
</reference>
<name>A0A9P3C9E0_9PEZI</name>
<feature type="compositionally biased region" description="Basic and acidic residues" evidence="1">
    <location>
        <begin position="16"/>
        <end position="29"/>
    </location>
</feature>
<feature type="compositionally biased region" description="Polar residues" evidence="1">
    <location>
        <begin position="108"/>
        <end position="120"/>
    </location>
</feature>
<comment type="caution">
    <text evidence="2">The sequence shown here is derived from an EMBL/GenBank/DDBJ whole genome shotgun (WGS) entry which is preliminary data.</text>
</comment>
<evidence type="ECO:0000256" key="1">
    <source>
        <dbReference type="SAM" id="MobiDB-lite"/>
    </source>
</evidence>
<feature type="region of interest" description="Disordered" evidence="1">
    <location>
        <begin position="50"/>
        <end position="125"/>
    </location>
</feature>
<dbReference type="EMBL" id="BOLY01000001">
    <property type="protein sequence ID" value="GIZ38621.1"/>
    <property type="molecule type" value="Genomic_DNA"/>
</dbReference>
<keyword evidence="3" id="KW-1185">Reference proteome</keyword>
<sequence>MVGGSQSPCTLADANSGKKHEVQRIDRTWAPKRRFVGGLRVLMYVPSNVPGAEARTGDASPSNTRQQQSNQNQEAADSTGDNTPRPHNDDGAPSSRDTAAESHKPRSSKSNQNLPAQTTKEFIDLTGPQAIITRITEDEWRKKIGLPEIKRTEVDLTRESDKHDPFKEP</sequence>
<dbReference type="OrthoDB" id="10370037at2759"/>
<dbReference type="AlphaFoldDB" id="A0A9P3C9E0"/>
<feature type="region of interest" description="Disordered" evidence="1">
    <location>
        <begin position="1"/>
        <end position="37"/>
    </location>
</feature>
<dbReference type="RefSeq" id="XP_044653108.1">
    <property type="nucleotide sequence ID" value="XM_044797173.1"/>
</dbReference>
<evidence type="ECO:0000313" key="3">
    <source>
        <dbReference type="Proteomes" id="UP000825890"/>
    </source>
</evidence>
<evidence type="ECO:0000313" key="2">
    <source>
        <dbReference type="EMBL" id="GIZ38621.1"/>
    </source>
</evidence>